<reference evidence="2 3" key="1">
    <citation type="submission" date="2018-04" db="EMBL/GenBank/DDBJ databases">
        <title>Genomic Encyclopedia of Archaeal and Bacterial Type Strains, Phase II (KMG-II): from individual species to whole genera.</title>
        <authorList>
            <person name="Goeker M."/>
        </authorList>
    </citation>
    <scope>NUCLEOTIDE SEQUENCE [LARGE SCALE GENOMIC DNA]</scope>
    <source>
        <strain evidence="2 3">DSM 26809</strain>
    </source>
</reference>
<accession>A0A2T5JCK3</accession>
<dbReference type="InterPro" id="IPR010664">
    <property type="entry name" value="LipoPS_assembly_LptC-rel"/>
</dbReference>
<gene>
    <name evidence="2" type="ORF">C8P68_102322</name>
</gene>
<dbReference type="GO" id="GO:0015221">
    <property type="term" value="F:lipopolysaccharide transmembrane transporter activity"/>
    <property type="evidence" value="ECO:0007669"/>
    <property type="project" value="InterPro"/>
</dbReference>
<feature type="chain" id="PRO_5015618336" evidence="1">
    <location>
        <begin position="17"/>
        <end position="198"/>
    </location>
</feature>
<dbReference type="OrthoDB" id="9812080at2"/>
<evidence type="ECO:0000313" key="3">
    <source>
        <dbReference type="Proteomes" id="UP000244168"/>
    </source>
</evidence>
<evidence type="ECO:0000313" key="2">
    <source>
        <dbReference type="EMBL" id="PTQ99498.1"/>
    </source>
</evidence>
<protein>
    <submittedName>
        <fullName evidence="2">LPS export ABC transporter protein LptC</fullName>
    </submittedName>
</protein>
<evidence type="ECO:0000256" key="1">
    <source>
        <dbReference type="SAM" id="SignalP"/>
    </source>
</evidence>
<sequence length="198" mass="22111">MRLGLRLNKLWMPALAAGLMLCAACSSNDMKKIKEISERQVNNQVDTTKMVDLIYSDSAKVKVRLIAPLLLEYNVSKTVTKPYMKMPQGVTIIFYNDSTKKSGTITADTAYNYTEGASNRFVLHKNVVVKNVKGDVFKSDDLNWDGATHKIYSNAPVEMFTTNGTRGKGTSMETNEKFDPFTVKNQSGIIYMDKSLGQ</sequence>
<dbReference type="Gene3D" id="2.60.450.10">
    <property type="entry name" value="Lipopolysaccharide (LPS) transport protein A like domain"/>
    <property type="match status" value="1"/>
</dbReference>
<comment type="caution">
    <text evidence="2">The sequence shown here is derived from an EMBL/GenBank/DDBJ whole genome shotgun (WGS) entry which is preliminary data.</text>
</comment>
<name>A0A2T5JCK3_9SPHI</name>
<feature type="signal peptide" evidence="1">
    <location>
        <begin position="1"/>
        <end position="16"/>
    </location>
</feature>
<dbReference type="InterPro" id="IPR026265">
    <property type="entry name" value="LptC"/>
</dbReference>
<proteinExistence type="predicted"/>
<dbReference type="Pfam" id="PF06835">
    <property type="entry name" value="LptC"/>
    <property type="match status" value="1"/>
</dbReference>
<keyword evidence="3" id="KW-1185">Reference proteome</keyword>
<dbReference type="Proteomes" id="UP000244168">
    <property type="component" value="Unassembled WGS sequence"/>
</dbReference>
<dbReference type="AlphaFoldDB" id="A0A2T5JCK3"/>
<dbReference type="NCBIfam" id="TIGR04409">
    <property type="entry name" value="LptC_YrbK"/>
    <property type="match status" value="1"/>
</dbReference>
<dbReference type="GO" id="GO:0005886">
    <property type="term" value="C:plasma membrane"/>
    <property type="evidence" value="ECO:0007669"/>
    <property type="project" value="InterPro"/>
</dbReference>
<organism evidence="2 3">
    <name type="scientific">Mucilaginibacter yixingensis</name>
    <dbReference type="NCBI Taxonomy" id="1295612"/>
    <lineage>
        <taxon>Bacteria</taxon>
        <taxon>Pseudomonadati</taxon>
        <taxon>Bacteroidota</taxon>
        <taxon>Sphingobacteriia</taxon>
        <taxon>Sphingobacteriales</taxon>
        <taxon>Sphingobacteriaceae</taxon>
        <taxon>Mucilaginibacter</taxon>
    </lineage>
</organism>
<keyword evidence="1" id="KW-0732">Signal</keyword>
<dbReference type="RefSeq" id="WP_107827424.1">
    <property type="nucleotide sequence ID" value="NZ_CP160205.1"/>
</dbReference>
<dbReference type="EMBL" id="QAOQ01000002">
    <property type="protein sequence ID" value="PTQ99498.1"/>
    <property type="molecule type" value="Genomic_DNA"/>
</dbReference>